<keyword evidence="8" id="KW-1185">Reference proteome</keyword>
<evidence type="ECO:0000256" key="6">
    <source>
        <dbReference type="SAM" id="MobiDB-lite"/>
    </source>
</evidence>
<proteinExistence type="inferred from homology"/>
<reference evidence="7 8" key="1">
    <citation type="submission" date="2024-03" db="EMBL/GenBank/DDBJ databases">
        <title>Aureococcus anophagefferens CCMP1851 and Kratosvirus quantuckense: Draft genome of a second virus-susceptible host strain in the model system.</title>
        <authorList>
            <person name="Chase E."/>
            <person name="Truchon A.R."/>
            <person name="Schepens W."/>
            <person name="Wilhelm S.W."/>
        </authorList>
    </citation>
    <scope>NUCLEOTIDE SEQUENCE [LARGE SCALE GENOMIC DNA]</scope>
    <source>
        <strain evidence="7 8">CCMP1851</strain>
    </source>
</reference>
<comment type="subcellular location">
    <subcellularLocation>
        <location evidence="1">Cell projection</location>
        <location evidence="1">Cilium</location>
    </subcellularLocation>
</comment>
<evidence type="ECO:0000256" key="1">
    <source>
        <dbReference type="ARBA" id="ARBA00004138"/>
    </source>
</evidence>
<organism evidence="7 8">
    <name type="scientific">Aureococcus anophagefferens</name>
    <name type="common">Harmful bloom alga</name>
    <dbReference type="NCBI Taxonomy" id="44056"/>
    <lineage>
        <taxon>Eukaryota</taxon>
        <taxon>Sar</taxon>
        <taxon>Stramenopiles</taxon>
        <taxon>Ochrophyta</taxon>
        <taxon>Pelagophyceae</taxon>
        <taxon>Pelagomonadales</taxon>
        <taxon>Pelagomonadaceae</taxon>
        <taxon>Aureococcus</taxon>
    </lineage>
</organism>
<protein>
    <submittedName>
        <fullName evidence="7">Intraflagellar transport-like protein</fullName>
    </submittedName>
</protein>
<dbReference type="EMBL" id="JBBJCI010000213">
    <property type="protein sequence ID" value="KAK7240435.1"/>
    <property type="molecule type" value="Genomic_DNA"/>
</dbReference>
<keyword evidence="4" id="KW-0966">Cell projection</keyword>
<evidence type="ECO:0000256" key="2">
    <source>
        <dbReference type="ARBA" id="ARBA00009415"/>
    </source>
</evidence>
<evidence type="ECO:0000256" key="5">
    <source>
        <dbReference type="SAM" id="Coils"/>
    </source>
</evidence>
<comment type="caution">
    <text evidence="7">The sequence shown here is derived from an EMBL/GenBank/DDBJ whole genome shotgun (WGS) entry which is preliminary data.</text>
</comment>
<dbReference type="Gene3D" id="6.10.140.340">
    <property type="match status" value="1"/>
</dbReference>
<keyword evidence="5" id="KW-0175">Coiled coil</keyword>
<feature type="compositionally biased region" description="Acidic residues" evidence="6">
    <location>
        <begin position="409"/>
        <end position="420"/>
    </location>
</feature>
<dbReference type="PANTHER" id="PTHR16011">
    <property type="entry name" value="IFT57/HIPPI"/>
    <property type="match status" value="1"/>
</dbReference>
<evidence type="ECO:0000256" key="4">
    <source>
        <dbReference type="ARBA" id="ARBA00023273"/>
    </source>
</evidence>
<feature type="region of interest" description="Disordered" evidence="6">
    <location>
        <begin position="385"/>
        <end position="420"/>
    </location>
</feature>
<dbReference type="InterPro" id="IPR019530">
    <property type="entry name" value="Intra-flagellar_transport_57"/>
</dbReference>
<name>A0ABR1FWS1_AURAN</name>
<feature type="coiled-coil region" evidence="5">
    <location>
        <begin position="298"/>
        <end position="325"/>
    </location>
</feature>
<dbReference type="Pfam" id="PF10498">
    <property type="entry name" value="IFT57"/>
    <property type="match status" value="1"/>
</dbReference>
<comment type="similarity">
    <text evidence="2">Belongs to the IFT57 family.</text>
</comment>
<accession>A0ABR1FWS1</accession>
<evidence type="ECO:0000313" key="7">
    <source>
        <dbReference type="EMBL" id="KAK7240435.1"/>
    </source>
</evidence>
<dbReference type="Proteomes" id="UP001363151">
    <property type="component" value="Unassembled WGS sequence"/>
</dbReference>
<keyword evidence="3" id="KW-0969">Cilium</keyword>
<dbReference type="PANTHER" id="PTHR16011:SF0">
    <property type="entry name" value="INTRAFLAGELLAR TRANSPORT PROTEIN 57 HOMOLOG"/>
    <property type="match status" value="1"/>
</dbReference>
<sequence length="420" mass="47284">MAEDPARRQARPNVAAEGPSPNCYVQMEHVSDKLKVLDCQQRFCAARDRAPLERWCFAAPARNPSIQFMLFLDLCSWLMAEITGDTGFFRVDKFDDPNTSVNKLMLALRKLEFGLDFPTSKLKQAHGEAAVGVLDFLTDRCVEKNFQWRHPEYSGEAEEEAAADEDADVGGGIEDEIEAVEEEETLFKESAPADVEEDDPAYKAQHEILKSGIDPLVWQTELERVGPRLRVAAAAAGGKEWRAHIEQTKLNEEKIREVMPATEKQLKAMGERVSDARDKINLKENYINKQFEHDKQSYATLKQELDAVERSFNESTENVNKLTNELGGIAEQLDEMKGTMADRGNSMTDTSPLVQIKQALKQIKQEVVTFDLQIGVVGHTLMQQKLRHGSPNTNGKGFKMRGKQNTDSVDFEDESDMESL</sequence>
<gene>
    <name evidence="7" type="primary">IFT57</name>
    <name evidence="7" type="ORF">SO694_00112053</name>
</gene>
<evidence type="ECO:0000256" key="3">
    <source>
        <dbReference type="ARBA" id="ARBA00023069"/>
    </source>
</evidence>
<evidence type="ECO:0000313" key="8">
    <source>
        <dbReference type="Proteomes" id="UP001363151"/>
    </source>
</evidence>